<dbReference type="AlphaFoldDB" id="A0A383D846"/>
<evidence type="ECO:0000256" key="1">
    <source>
        <dbReference type="SAM" id="Phobius"/>
    </source>
</evidence>
<keyword evidence="1" id="KW-0472">Membrane</keyword>
<name>A0A383D846_9ZZZZ</name>
<keyword evidence="1" id="KW-1133">Transmembrane helix</keyword>
<sequence length="236" mass="27091">SVDIKMNREMALDAAEELSKKYNWLPGEYRTAVSFDGDRNLQTFVELEGGGLDTFKMLYQDGLYYPYVWKVRHFQEQNPNEMEIWFTPAGKPYSFRQKLGEDEPGAALSRDSAFAIAMAGLTDEWSINLDEYELVEESEKTQPGGRVDHSFTYQRAGFSIGENGFLRFNLKVQGDVLGEYNHYAQVPEAFKRRFSEMRSANDTIAFSATMAIGVLYVLFGCLVGTFMLLRQRRVLW</sequence>
<keyword evidence="1" id="KW-0812">Transmembrane</keyword>
<reference evidence="2" key="1">
    <citation type="submission" date="2018-05" db="EMBL/GenBank/DDBJ databases">
        <authorList>
            <person name="Lanie J.A."/>
            <person name="Ng W.-L."/>
            <person name="Kazmierczak K.M."/>
            <person name="Andrzejewski T.M."/>
            <person name="Davidsen T.M."/>
            <person name="Wayne K.J."/>
            <person name="Tettelin H."/>
            <person name="Glass J.I."/>
            <person name="Rusch D."/>
            <person name="Podicherti R."/>
            <person name="Tsui H.-C.T."/>
            <person name="Winkler M.E."/>
        </authorList>
    </citation>
    <scope>NUCLEOTIDE SEQUENCE</scope>
</reference>
<protein>
    <submittedName>
        <fullName evidence="2">Uncharacterized protein</fullName>
    </submittedName>
</protein>
<feature type="non-terminal residue" evidence="2">
    <location>
        <position position="1"/>
    </location>
</feature>
<feature type="non-terminal residue" evidence="2">
    <location>
        <position position="236"/>
    </location>
</feature>
<gene>
    <name evidence="2" type="ORF">METZ01_LOCUS493526</name>
</gene>
<accession>A0A383D846</accession>
<evidence type="ECO:0000313" key="2">
    <source>
        <dbReference type="EMBL" id="SVE40672.1"/>
    </source>
</evidence>
<proteinExistence type="predicted"/>
<dbReference type="EMBL" id="UINC01215127">
    <property type="protein sequence ID" value="SVE40672.1"/>
    <property type="molecule type" value="Genomic_DNA"/>
</dbReference>
<feature type="transmembrane region" description="Helical" evidence="1">
    <location>
        <begin position="204"/>
        <end position="229"/>
    </location>
</feature>
<organism evidence="2">
    <name type="scientific">marine metagenome</name>
    <dbReference type="NCBI Taxonomy" id="408172"/>
    <lineage>
        <taxon>unclassified sequences</taxon>
        <taxon>metagenomes</taxon>
        <taxon>ecological metagenomes</taxon>
    </lineage>
</organism>